<dbReference type="KEGG" id="shaw:CEB94_18865"/>
<evidence type="ECO:0000313" key="2">
    <source>
        <dbReference type="EMBL" id="QCD56694.1"/>
    </source>
</evidence>
<gene>
    <name evidence="2" type="ORF">CEB94_18865</name>
</gene>
<dbReference type="EMBL" id="CP021978">
    <property type="protein sequence ID" value="QCD56694.1"/>
    <property type="molecule type" value="Genomic_DNA"/>
</dbReference>
<proteinExistence type="predicted"/>
<protein>
    <recommendedName>
        <fullName evidence="4">SnoaL-like domain-containing protein</fullName>
    </recommendedName>
</protein>
<dbReference type="AlphaFoldDB" id="A0A6G5RFM7"/>
<evidence type="ECO:0000313" key="3">
    <source>
        <dbReference type="Proteomes" id="UP000495940"/>
    </source>
</evidence>
<dbReference type="Gene3D" id="3.10.450.50">
    <property type="match status" value="1"/>
</dbReference>
<dbReference type="RefSeq" id="WP_175433315.1">
    <property type="nucleotide sequence ID" value="NZ_CP021978.1"/>
</dbReference>
<evidence type="ECO:0000256" key="1">
    <source>
        <dbReference type="SAM" id="SignalP"/>
    </source>
</evidence>
<dbReference type="SUPFAM" id="SSF54427">
    <property type="entry name" value="NTF2-like"/>
    <property type="match status" value="1"/>
</dbReference>
<evidence type="ECO:0008006" key="4">
    <source>
        <dbReference type="Google" id="ProtNLM"/>
    </source>
</evidence>
<organism evidence="2 3">
    <name type="scientific">Streptomyces hawaiiensis</name>
    <dbReference type="NCBI Taxonomy" id="67305"/>
    <lineage>
        <taxon>Bacteria</taxon>
        <taxon>Bacillati</taxon>
        <taxon>Actinomycetota</taxon>
        <taxon>Actinomycetes</taxon>
        <taxon>Kitasatosporales</taxon>
        <taxon>Streptomycetaceae</taxon>
        <taxon>Streptomyces</taxon>
    </lineage>
</organism>
<feature type="signal peptide" evidence="1">
    <location>
        <begin position="1"/>
        <end position="23"/>
    </location>
</feature>
<reference evidence="2 3" key="1">
    <citation type="submission" date="2017-06" db="EMBL/GenBank/DDBJ databases">
        <title>Complete Genome Sequence of Streptomyces hawaiiensis NRRL 15010 and insights into acyldepsipeptides biosynthesis.</title>
        <authorList>
            <person name="Mariita R.M."/>
            <person name="Sello J.K."/>
        </authorList>
    </citation>
    <scope>NUCLEOTIDE SEQUENCE [LARGE SCALE GENOMIC DNA]</scope>
    <source>
        <strain evidence="2 3">ATCC 12236</strain>
    </source>
</reference>
<sequence>MSRIKLTLSIATSAIVFTAVSIAGPTFIQAEMANASTAAGETSATAAPDAKVKAPLTPAELLKLLGERIKTKDVDGIIALHEPEAAIVNYDGSIIRGHKEIRAFYIEWFKSDPVLTVNPRQTVLAGGKRTGDKVRNRTAAIMGDYSLEQNAPDGTREKFTGNFCDTVQEQPNGTWLYVQDNPYPPHGGATSAHH</sequence>
<feature type="chain" id="PRO_5038666272" description="SnoaL-like domain-containing protein" evidence="1">
    <location>
        <begin position="24"/>
        <end position="194"/>
    </location>
</feature>
<accession>A0A6G5RFM7</accession>
<dbReference type="InterPro" id="IPR032710">
    <property type="entry name" value="NTF2-like_dom_sf"/>
</dbReference>
<name>A0A6G5RFM7_9ACTN</name>
<dbReference type="Proteomes" id="UP000495940">
    <property type="component" value="Chromosome"/>
</dbReference>
<keyword evidence="3" id="KW-1185">Reference proteome</keyword>
<keyword evidence="1" id="KW-0732">Signal</keyword>